<dbReference type="RefSeq" id="WP_047820002.1">
    <property type="nucleotide sequence ID" value="NZ_CP011770.1"/>
</dbReference>
<sequence length="60" mass="6722">MSIEKAVKKALKTKSAKGEFAEQLESNRAFSDRMGRAGVVIRKQEFSIPLMERIAHSTRG</sequence>
<dbReference type="AlphaFoldDB" id="A0A0G3XDP1"/>
<dbReference type="KEGG" id="cna:AB433_03875"/>
<dbReference type="Proteomes" id="UP000035287">
    <property type="component" value="Chromosome"/>
</dbReference>
<evidence type="ECO:0000313" key="2">
    <source>
        <dbReference type="Proteomes" id="UP000035287"/>
    </source>
</evidence>
<dbReference type="PATRIC" id="fig|1348774.3.peg.805"/>
<proteinExistence type="predicted"/>
<dbReference type="EMBL" id="CP011770">
    <property type="protein sequence ID" value="AKM09312.1"/>
    <property type="molecule type" value="Genomic_DNA"/>
</dbReference>
<gene>
    <name evidence="1" type="ORF">AB433_03875</name>
</gene>
<reference evidence="1 2" key="1">
    <citation type="submission" date="2015-06" db="EMBL/GenBank/DDBJ databases">
        <authorList>
            <person name="Zeng Y."/>
            <person name="Huang Y."/>
        </authorList>
    </citation>
    <scope>NUCLEOTIDE SEQUENCE [LARGE SCALE GENOMIC DNA]</scope>
    <source>
        <strain evidence="1 2">PQ-2</strain>
    </source>
</reference>
<keyword evidence="2" id="KW-1185">Reference proteome</keyword>
<name>A0A0G3XDP1_9SPHN</name>
<organism evidence="1 2">
    <name type="scientific">Croceicoccus naphthovorans</name>
    <dbReference type="NCBI Taxonomy" id="1348774"/>
    <lineage>
        <taxon>Bacteria</taxon>
        <taxon>Pseudomonadati</taxon>
        <taxon>Pseudomonadota</taxon>
        <taxon>Alphaproteobacteria</taxon>
        <taxon>Sphingomonadales</taxon>
        <taxon>Erythrobacteraceae</taxon>
        <taxon>Croceicoccus</taxon>
    </lineage>
</organism>
<dbReference type="STRING" id="1348774.AB433_03875"/>
<evidence type="ECO:0000313" key="1">
    <source>
        <dbReference type="EMBL" id="AKM09312.1"/>
    </source>
</evidence>
<protein>
    <submittedName>
        <fullName evidence="1">Uncharacterized protein</fullName>
    </submittedName>
</protein>
<accession>A0A0G3XDP1</accession>